<evidence type="ECO:0000313" key="1">
    <source>
        <dbReference type="EMBL" id="MBC8546086.1"/>
    </source>
</evidence>
<gene>
    <name evidence="1" type="ORF">H8711_03940</name>
</gene>
<name>A0A926DXT5_9FIRM</name>
<sequence length="68" mass="7983">MPKKVNYRDMPHKITIGGKTKEEMGTKAYNEAFARCMIRAMFRARDMGLLTEDQRSKLEGWEYNPPDE</sequence>
<comment type="caution">
    <text evidence="1">The sequence shown here is derived from an EMBL/GenBank/DDBJ whole genome shotgun (WGS) entry which is preliminary data.</text>
</comment>
<reference evidence="1" key="1">
    <citation type="submission" date="2020-08" db="EMBL/GenBank/DDBJ databases">
        <title>Genome public.</title>
        <authorList>
            <person name="Liu C."/>
            <person name="Sun Q."/>
        </authorList>
    </citation>
    <scope>NUCLEOTIDE SEQUENCE</scope>
    <source>
        <strain evidence="1">NSJ-31</strain>
    </source>
</reference>
<proteinExistence type="predicted"/>
<protein>
    <submittedName>
        <fullName evidence="1">Uncharacterized protein</fullName>
    </submittedName>
</protein>
<dbReference type="AlphaFoldDB" id="A0A926DXT5"/>
<dbReference type="RefSeq" id="WP_249282233.1">
    <property type="nucleotide sequence ID" value="NZ_JACRST010000003.1"/>
</dbReference>
<dbReference type="EMBL" id="JACRST010000003">
    <property type="protein sequence ID" value="MBC8546086.1"/>
    <property type="molecule type" value="Genomic_DNA"/>
</dbReference>
<keyword evidence="2" id="KW-1185">Reference proteome</keyword>
<accession>A0A926DXT5</accession>
<organism evidence="1 2">
    <name type="scientific">Ligaoa zhengdingensis</name>
    <dbReference type="NCBI Taxonomy" id="2763658"/>
    <lineage>
        <taxon>Bacteria</taxon>
        <taxon>Bacillati</taxon>
        <taxon>Bacillota</taxon>
        <taxon>Clostridia</taxon>
        <taxon>Eubacteriales</taxon>
        <taxon>Oscillospiraceae</taxon>
        <taxon>Ligaoa</taxon>
    </lineage>
</organism>
<dbReference type="Proteomes" id="UP000653127">
    <property type="component" value="Unassembled WGS sequence"/>
</dbReference>
<evidence type="ECO:0000313" key="2">
    <source>
        <dbReference type="Proteomes" id="UP000653127"/>
    </source>
</evidence>